<dbReference type="PROSITE" id="PS51257">
    <property type="entry name" value="PROKAR_LIPOPROTEIN"/>
    <property type="match status" value="1"/>
</dbReference>
<comment type="caution">
    <text evidence="1">The sequence shown here is derived from an EMBL/GenBank/DDBJ whole genome shotgun (WGS) entry which is preliminary data.</text>
</comment>
<evidence type="ECO:0000313" key="2">
    <source>
        <dbReference type="Proteomes" id="UP000597338"/>
    </source>
</evidence>
<keyword evidence="2" id="KW-1185">Reference proteome</keyword>
<dbReference type="EMBL" id="BMIK01000001">
    <property type="protein sequence ID" value="GGC15485.1"/>
    <property type="molecule type" value="Genomic_DNA"/>
</dbReference>
<protein>
    <recommendedName>
        <fullName evidence="3">Glycoside hydrolase family 42 N-terminal domain-containing protein</fullName>
    </recommendedName>
</protein>
<gene>
    <name evidence="1" type="ORF">GCM10011386_04090</name>
</gene>
<name>A0ABQ1KYY7_9SPHI</name>
<dbReference type="RefSeq" id="WP_188746848.1">
    <property type="nucleotide sequence ID" value="NZ_BMIK01000001.1"/>
</dbReference>
<organism evidence="1 2">
    <name type="scientific">Parapedobacter defluvii</name>
    <dbReference type="NCBI Taxonomy" id="2045106"/>
    <lineage>
        <taxon>Bacteria</taxon>
        <taxon>Pseudomonadati</taxon>
        <taxon>Bacteroidota</taxon>
        <taxon>Sphingobacteriia</taxon>
        <taxon>Sphingobacteriales</taxon>
        <taxon>Sphingobacteriaceae</taxon>
        <taxon>Parapedobacter</taxon>
    </lineage>
</organism>
<reference evidence="2" key="1">
    <citation type="journal article" date="2019" name="Int. J. Syst. Evol. Microbiol.">
        <title>The Global Catalogue of Microorganisms (GCM) 10K type strain sequencing project: providing services to taxonomists for standard genome sequencing and annotation.</title>
        <authorList>
            <consortium name="The Broad Institute Genomics Platform"/>
            <consortium name="The Broad Institute Genome Sequencing Center for Infectious Disease"/>
            <person name="Wu L."/>
            <person name="Ma J."/>
        </authorList>
    </citation>
    <scope>NUCLEOTIDE SEQUENCE [LARGE SCALE GENOMIC DNA]</scope>
    <source>
        <strain evidence="2">CGMCC 1.15342</strain>
    </source>
</reference>
<proteinExistence type="predicted"/>
<evidence type="ECO:0008006" key="3">
    <source>
        <dbReference type="Google" id="ProtNLM"/>
    </source>
</evidence>
<sequence>MGYKQLIKSCIIVFATGLSAVACQSPEEATSVRKSTLETIGLYAFDAAEEEHYIFWKACGYNFLQFIDKGLWLSPEEQDGYYERLARGIEDAQRHGFKVGILLQSNLLSYPHDWWETFDPRDSMQMQARLATIEAVVKRCRKADVMEFYAGDPGGAPDSLGAEGIALWKDMAQEVRHLVHQYAPTAMFNVNIWAVSHWDYIQISPWATFFWDKEVQYGREIAGDTSLVNPMTGIEFPLHNYYRSLAFKAYEEAGVDPERFPTADGIRALKQRGIERIWGWAHFLIDEVDDGYTGYAGMKTHPAQAETRYLHRIVSDARQIGLTGMISNCDGSNSAVEAMNVYAFARFCQDGDLTPEKVIDEYASYLGADTTSQEVIAQVIRFIENHSTWEQSLPERNRVAAFTCRFETAGAALDALERIPHHSSQTKQFPLLESPAEYLIRLKDRLRDIAALNPDVSSPSSTQR</sequence>
<accession>A0ABQ1KYY7</accession>
<dbReference type="Proteomes" id="UP000597338">
    <property type="component" value="Unassembled WGS sequence"/>
</dbReference>
<evidence type="ECO:0000313" key="1">
    <source>
        <dbReference type="EMBL" id="GGC15485.1"/>
    </source>
</evidence>